<name>A0A0E9UJA5_ANGAN</name>
<accession>A0A0E9UJA5</accession>
<sequence length="129" mass="15099">MLFPLRKPLVARRSVSQDCPTQTFYCSGNHSLRGNNKLCVLALLVHDTLQKYRVSECHHCYKVCPLIKHFPSISNYTDHNMTKWTLASIWEFIKIFFHHQKIVFHHSNKIKPTIGKTYAKTAVKNYIPK</sequence>
<dbReference type="EMBL" id="GBXM01043227">
    <property type="protein sequence ID" value="JAH65350.1"/>
    <property type="molecule type" value="Transcribed_RNA"/>
</dbReference>
<reference evidence="1" key="1">
    <citation type="submission" date="2014-11" db="EMBL/GenBank/DDBJ databases">
        <authorList>
            <person name="Amaro Gonzalez C."/>
        </authorList>
    </citation>
    <scope>NUCLEOTIDE SEQUENCE</scope>
</reference>
<dbReference type="AlphaFoldDB" id="A0A0E9UJA5"/>
<proteinExistence type="predicted"/>
<reference evidence="1" key="2">
    <citation type="journal article" date="2015" name="Fish Shellfish Immunol.">
        <title>Early steps in the European eel (Anguilla anguilla)-Vibrio vulnificus interaction in the gills: Role of the RtxA13 toxin.</title>
        <authorList>
            <person name="Callol A."/>
            <person name="Pajuelo D."/>
            <person name="Ebbesson L."/>
            <person name="Teles M."/>
            <person name="MacKenzie S."/>
            <person name="Amaro C."/>
        </authorList>
    </citation>
    <scope>NUCLEOTIDE SEQUENCE</scope>
</reference>
<evidence type="ECO:0000313" key="1">
    <source>
        <dbReference type="EMBL" id="JAH65350.1"/>
    </source>
</evidence>
<protein>
    <submittedName>
        <fullName evidence="1">Uncharacterized protein</fullName>
    </submittedName>
</protein>
<organism evidence="1">
    <name type="scientific">Anguilla anguilla</name>
    <name type="common">European freshwater eel</name>
    <name type="synonym">Muraena anguilla</name>
    <dbReference type="NCBI Taxonomy" id="7936"/>
    <lineage>
        <taxon>Eukaryota</taxon>
        <taxon>Metazoa</taxon>
        <taxon>Chordata</taxon>
        <taxon>Craniata</taxon>
        <taxon>Vertebrata</taxon>
        <taxon>Euteleostomi</taxon>
        <taxon>Actinopterygii</taxon>
        <taxon>Neopterygii</taxon>
        <taxon>Teleostei</taxon>
        <taxon>Anguilliformes</taxon>
        <taxon>Anguillidae</taxon>
        <taxon>Anguilla</taxon>
    </lineage>
</organism>